<keyword evidence="3" id="KW-0378">Hydrolase</keyword>
<evidence type="ECO:0000259" key="13">
    <source>
        <dbReference type="PROSITE" id="PS50287"/>
    </source>
</evidence>
<dbReference type="SMART" id="SM00063">
    <property type="entry name" value="FRI"/>
    <property type="match status" value="1"/>
</dbReference>
<feature type="domain" description="Peptidase S1" evidence="12">
    <location>
        <begin position="302"/>
        <end position="544"/>
    </location>
</feature>
<name>A0ABM1DUE9_PRICU</name>
<keyword evidence="10" id="KW-1133">Transmembrane helix</keyword>
<evidence type="ECO:0000259" key="12">
    <source>
        <dbReference type="PROSITE" id="PS50240"/>
    </source>
</evidence>
<evidence type="ECO:0000256" key="10">
    <source>
        <dbReference type="SAM" id="Phobius"/>
    </source>
</evidence>
<evidence type="ECO:0000256" key="7">
    <source>
        <dbReference type="PROSITE-ProRule" id="PRU00090"/>
    </source>
</evidence>
<dbReference type="Pfam" id="PF15494">
    <property type="entry name" value="SRCR_2"/>
    <property type="match status" value="1"/>
</dbReference>
<evidence type="ECO:0000256" key="2">
    <source>
        <dbReference type="ARBA" id="ARBA00022670"/>
    </source>
</evidence>
<dbReference type="Gene3D" id="2.40.10.10">
    <property type="entry name" value="Trypsin-like serine proteases"/>
    <property type="match status" value="1"/>
</dbReference>
<protein>
    <submittedName>
        <fullName evidence="15">Atrial natriuretic peptide-converting enzyme-like</fullName>
    </submittedName>
</protein>
<proteinExistence type="predicted"/>
<comment type="caution">
    <text evidence="9">Lacks conserved residue(s) required for the propagation of feature annotation.</text>
</comment>
<dbReference type="SUPFAM" id="SSF56487">
    <property type="entry name" value="SRCR-like"/>
    <property type="match status" value="1"/>
</dbReference>
<dbReference type="InterPro" id="IPR001190">
    <property type="entry name" value="SRCR"/>
</dbReference>
<dbReference type="Gene3D" id="4.10.400.10">
    <property type="entry name" value="Low-density Lipoprotein Receptor"/>
    <property type="match status" value="2"/>
</dbReference>
<dbReference type="PANTHER" id="PTHR24252:SF7">
    <property type="entry name" value="HYALIN"/>
    <property type="match status" value="1"/>
</dbReference>
<feature type="disulfide bond" evidence="9">
    <location>
        <begin position="425"/>
        <end position="435"/>
    </location>
</feature>
<keyword evidence="6" id="KW-0325">Glycoprotein</keyword>
<evidence type="ECO:0000313" key="14">
    <source>
        <dbReference type="Proteomes" id="UP000695022"/>
    </source>
</evidence>
<organism evidence="14 15">
    <name type="scientific">Priapulus caudatus</name>
    <name type="common">Priapulid worm</name>
    <dbReference type="NCBI Taxonomy" id="37621"/>
    <lineage>
        <taxon>Eukaryota</taxon>
        <taxon>Metazoa</taxon>
        <taxon>Ecdysozoa</taxon>
        <taxon>Scalidophora</taxon>
        <taxon>Priapulida</taxon>
        <taxon>Priapulimorpha</taxon>
        <taxon>Priapulimorphida</taxon>
        <taxon>Priapulidae</taxon>
        <taxon>Priapulus</taxon>
    </lineage>
</organism>
<reference evidence="15" key="1">
    <citation type="submission" date="2025-08" db="UniProtKB">
        <authorList>
            <consortium name="RefSeq"/>
        </authorList>
    </citation>
    <scope>IDENTIFICATION</scope>
</reference>
<keyword evidence="4" id="KW-0720">Serine protease</keyword>
<keyword evidence="10" id="KW-0472">Membrane</keyword>
<dbReference type="RefSeq" id="XP_014663570.1">
    <property type="nucleotide sequence ID" value="XM_014808084.1"/>
</dbReference>
<dbReference type="SMART" id="SM00202">
    <property type="entry name" value="SR"/>
    <property type="match status" value="1"/>
</dbReference>
<dbReference type="InterPro" id="IPR001254">
    <property type="entry name" value="Trypsin_dom"/>
</dbReference>
<dbReference type="SUPFAM" id="SSF50494">
    <property type="entry name" value="Trypsin-like serine proteases"/>
    <property type="match status" value="1"/>
</dbReference>
<dbReference type="InterPro" id="IPR043504">
    <property type="entry name" value="Peptidase_S1_PA_chymotrypsin"/>
</dbReference>
<dbReference type="InterPro" id="IPR033116">
    <property type="entry name" value="TRYPSIN_SER"/>
</dbReference>
<dbReference type="InterPro" id="IPR002172">
    <property type="entry name" value="LDrepeatLR_classA_rpt"/>
</dbReference>
<feature type="disulfide bond" evidence="8">
    <location>
        <begin position="287"/>
        <end position="302"/>
    </location>
</feature>
<feature type="disulfide bond" evidence="8">
    <location>
        <begin position="313"/>
        <end position="331"/>
    </location>
</feature>
<evidence type="ECO:0000256" key="8">
    <source>
        <dbReference type="PROSITE-ProRule" id="PRU00124"/>
    </source>
</evidence>
<comment type="subcellular location">
    <subcellularLocation>
        <location evidence="1">Cell membrane</location>
        <topology evidence="1">Single-pass membrane protein</topology>
    </subcellularLocation>
</comment>
<dbReference type="InterPro" id="IPR009003">
    <property type="entry name" value="Peptidase_S1_PA"/>
</dbReference>
<dbReference type="Gene3D" id="1.10.2000.10">
    <property type="entry name" value="Frizzled cysteine-rich domain"/>
    <property type="match status" value="1"/>
</dbReference>
<dbReference type="Pfam" id="PF00089">
    <property type="entry name" value="Trypsin"/>
    <property type="match status" value="1"/>
</dbReference>
<evidence type="ECO:0000256" key="4">
    <source>
        <dbReference type="ARBA" id="ARBA00022825"/>
    </source>
</evidence>
<keyword evidence="14" id="KW-1185">Reference proteome</keyword>
<dbReference type="SMART" id="SM00020">
    <property type="entry name" value="Tryp_SPc"/>
    <property type="match status" value="1"/>
</dbReference>
<sequence>MPLKKKTNKRKVVTTEANKAQQAGVKSVIKPLPNMHKLKLVDRSTSYNIEKDVGADGRADARPFATPAVVIRQMCGRGSRRCIWIILGATTILLAGLCLGIILFATLLHPYDEPDSRVTVATTTDQSYVWDVKKLHDSKGRCENFVQPLCLHTSPDNGTFVPESAEANHQLTAIPLYLAMSYRTISGMSCYPGILHFLCAMHVPRCGHNGNLLPPCRSFCKAAYRGCDFFFVMMDLRWPGDIDCDALPDSTDPRICWAYDDLKDPSTECMSGFLCDDHKCLQRSWRCDGIQDCVDGTDELNCSSSCTDNQWRCRSQQCVEKSQVCDGAPSCADDSDETNCIKIDKIGDDGEGVLKVYSGTTSQWREVCADGWMDTHNIVTCRQLGYRSAGRLESVVSNGTLYKMSPITISSSRIQQLLSLRDFKCKSGRAVFVRCYSYDQGIYSQAMKEVILPVINVSLCQKWYETLKNITVLSEFEFCAGYQEGGYDACQGDSGGPVLRLNDTSNRWEVVGIVSWGLNCGEPYTPGVFTRVPVFVDYIKNITELRFFHRDEGDG</sequence>
<keyword evidence="2" id="KW-0645">Protease</keyword>
<feature type="disulfide bond" evidence="7">
    <location>
        <begin position="220"/>
        <end position="244"/>
    </location>
</feature>
<evidence type="ECO:0000313" key="15">
    <source>
        <dbReference type="RefSeq" id="XP_014663570.1"/>
    </source>
</evidence>
<dbReference type="SUPFAM" id="SSF63501">
    <property type="entry name" value="Frizzled cysteine-rich domain"/>
    <property type="match status" value="1"/>
</dbReference>
<evidence type="ECO:0000256" key="5">
    <source>
        <dbReference type="ARBA" id="ARBA00023157"/>
    </source>
</evidence>
<dbReference type="CDD" id="cd00112">
    <property type="entry name" value="LDLa"/>
    <property type="match status" value="2"/>
</dbReference>
<feature type="disulfide bond" evidence="8">
    <location>
        <begin position="325"/>
        <end position="340"/>
    </location>
</feature>
<evidence type="ECO:0000256" key="9">
    <source>
        <dbReference type="PROSITE-ProRule" id="PRU00196"/>
    </source>
</evidence>
<dbReference type="Proteomes" id="UP000695022">
    <property type="component" value="Unplaced"/>
</dbReference>
<evidence type="ECO:0000256" key="6">
    <source>
        <dbReference type="ARBA" id="ARBA00023180"/>
    </source>
</evidence>
<gene>
    <name evidence="15" type="primary">LOC106806207</name>
</gene>
<feature type="domain" description="SRCR" evidence="13">
    <location>
        <begin position="341"/>
        <end position="435"/>
    </location>
</feature>
<dbReference type="PANTHER" id="PTHR24252">
    <property type="entry name" value="ACROSIN-RELATED"/>
    <property type="match status" value="1"/>
</dbReference>
<dbReference type="InterPro" id="IPR036790">
    <property type="entry name" value="Frizzled_dom_sf"/>
</dbReference>
<dbReference type="InterPro" id="IPR036055">
    <property type="entry name" value="LDL_receptor-like_sf"/>
</dbReference>
<evidence type="ECO:0000256" key="3">
    <source>
        <dbReference type="ARBA" id="ARBA00022801"/>
    </source>
</evidence>
<dbReference type="InterPro" id="IPR036772">
    <property type="entry name" value="SRCR-like_dom_sf"/>
</dbReference>
<feature type="transmembrane region" description="Helical" evidence="10">
    <location>
        <begin position="82"/>
        <end position="108"/>
    </location>
</feature>
<dbReference type="SUPFAM" id="SSF57424">
    <property type="entry name" value="LDL receptor-like module"/>
    <property type="match status" value="2"/>
</dbReference>
<dbReference type="PROSITE" id="PS50038">
    <property type="entry name" value="FZ"/>
    <property type="match status" value="1"/>
</dbReference>
<feature type="disulfide bond" evidence="8">
    <location>
        <begin position="306"/>
        <end position="318"/>
    </location>
</feature>
<dbReference type="SMART" id="SM00192">
    <property type="entry name" value="LDLa"/>
    <property type="match status" value="2"/>
</dbReference>
<feature type="disulfide bond" evidence="8">
    <location>
        <begin position="275"/>
        <end position="293"/>
    </location>
</feature>
<dbReference type="GeneID" id="106806207"/>
<dbReference type="PROSITE" id="PS50287">
    <property type="entry name" value="SRCR_2"/>
    <property type="match status" value="1"/>
</dbReference>
<evidence type="ECO:0000256" key="1">
    <source>
        <dbReference type="ARBA" id="ARBA00004162"/>
    </source>
</evidence>
<dbReference type="CDD" id="cd07066">
    <property type="entry name" value="CRD_FZ"/>
    <property type="match status" value="1"/>
</dbReference>
<dbReference type="PROSITE" id="PS50240">
    <property type="entry name" value="TRYPSIN_DOM"/>
    <property type="match status" value="1"/>
</dbReference>
<dbReference type="PROSITE" id="PS00135">
    <property type="entry name" value="TRYPSIN_SER"/>
    <property type="match status" value="1"/>
</dbReference>
<dbReference type="PRINTS" id="PR00261">
    <property type="entry name" value="LDLRECEPTOR"/>
</dbReference>
<dbReference type="Pfam" id="PF00057">
    <property type="entry name" value="Ldl_recept_a"/>
    <property type="match status" value="2"/>
</dbReference>
<keyword evidence="10" id="KW-0812">Transmembrane</keyword>
<dbReference type="Gene3D" id="3.10.250.10">
    <property type="entry name" value="SRCR-like domain"/>
    <property type="match status" value="1"/>
</dbReference>
<accession>A0ABM1DUE9</accession>
<feature type="domain" description="FZ" evidence="11">
    <location>
        <begin position="137"/>
        <end position="272"/>
    </location>
</feature>
<dbReference type="Pfam" id="PF01392">
    <property type="entry name" value="Fz"/>
    <property type="match status" value="1"/>
</dbReference>
<dbReference type="InterPro" id="IPR020067">
    <property type="entry name" value="Frizzled_dom"/>
</dbReference>
<keyword evidence="5 9" id="KW-1015">Disulfide bond</keyword>
<dbReference type="PROSITE" id="PS50068">
    <property type="entry name" value="LDLRA_2"/>
    <property type="match status" value="2"/>
</dbReference>
<evidence type="ECO:0000259" key="11">
    <source>
        <dbReference type="PROSITE" id="PS50038"/>
    </source>
</evidence>